<dbReference type="GO" id="GO:0003785">
    <property type="term" value="F:actin monomer binding"/>
    <property type="evidence" value="ECO:0007669"/>
    <property type="project" value="InterPro"/>
</dbReference>
<evidence type="ECO:0000313" key="7">
    <source>
        <dbReference type="Proteomes" id="UP000694407"/>
    </source>
</evidence>
<dbReference type="Ensembl" id="ENSMMMT00000020533.1">
    <property type="protein sequence ID" value="ENSMMMP00000018060.1"/>
    <property type="gene ID" value="ENSMMMG00000016029.1"/>
</dbReference>
<dbReference type="GeneTree" id="ENSGT00960000192303"/>
<dbReference type="GO" id="GO:0007015">
    <property type="term" value="P:actin filament organization"/>
    <property type="evidence" value="ECO:0007669"/>
    <property type="project" value="InterPro"/>
</dbReference>
<dbReference type="Gene3D" id="1.20.5.520">
    <property type="entry name" value="Single helix bin"/>
    <property type="match status" value="1"/>
</dbReference>
<accession>A0A8C5ZR92</accession>
<evidence type="ECO:0000313" key="6">
    <source>
        <dbReference type="Ensembl" id="ENSMMMP00000018060.1"/>
    </source>
</evidence>
<sequence>SRGKPNQSQLAQSPQLQKQTLCLLYVKMSHRPDLPKVENLDKSKPKKTDKEGQNYLPSKEMTQQEKECSNIRKWGS</sequence>
<evidence type="ECO:0000256" key="1">
    <source>
        <dbReference type="ARBA" id="ARBA00004245"/>
    </source>
</evidence>
<name>A0A8C5ZR92_MARMA</name>
<feature type="region of interest" description="Disordered" evidence="5">
    <location>
        <begin position="32"/>
        <end position="76"/>
    </location>
</feature>
<dbReference type="InterPro" id="IPR038386">
    <property type="entry name" value="Beta-thymosin_sf"/>
</dbReference>
<comment type="similarity">
    <text evidence="2">Belongs to the thymosin beta family.</text>
</comment>
<dbReference type="Proteomes" id="UP000694407">
    <property type="component" value="Unplaced"/>
</dbReference>
<protein>
    <submittedName>
        <fullName evidence="6">Uncharacterized protein</fullName>
    </submittedName>
</protein>
<dbReference type="Pfam" id="PF01290">
    <property type="entry name" value="Thymosin"/>
    <property type="match status" value="1"/>
</dbReference>
<organism evidence="6 7">
    <name type="scientific">Marmota marmota marmota</name>
    <name type="common">Alpine marmot</name>
    <dbReference type="NCBI Taxonomy" id="9994"/>
    <lineage>
        <taxon>Eukaryota</taxon>
        <taxon>Metazoa</taxon>
        <taxon>Chordata</taxon>
        <taxon>Craniata</taxon>
        <taxon>Vertebrata</taxon>
        <taxon>Euteleostomi</taxon>
        <taxon>Mammalia</taxon>
        <taxon>Eutheria</taxon>
        <taxon>Euarchontoglires</taxon>
        <taxon>Glires</taxon>
        <taxon>Rodentia</taxon>
        <taxon>Sciuromorpha</taxon>
        <taxon>Sciuridae</taxon>
        <taxon>Xerinae</taxon>
        <taxon>Marmotini</taxon>
        <taxon>Marmota</taxon>
    </lineage>
</organism>
<comment type="subcellular location">
    <subcellularLocation>
        <location evidence="1">Cytoplasm</location>
        <location evidence="1">Cytoskeleton</location>
    </subcellularLocation>
</comment>
<dbReference type="InterPro" id="IPR001152">
    <property type="entry name" value="Beta-thymosin"/>
</dbReference>
<reference evidence="6" key="1">
    <citation type="submission" date="2025-08" db="UniProtKB">
        <authorList>
            <consortium name="Ensembl"/>
        </authorList>
    </citation>
    <scope>IDENTIFICATION</scope>
</reference>
<keyword evidence="3" id="KW-0963">Cytoplasm</keyword>
<evidence type="ECO:0000256" key="4">
    <source>
        <dbReference type="ARBA" id="ARBA00023212"/>
    </source>
</evidence>
<dbReference type="GO" id="GO:0005856">
    <property type="term" value="C:cytoskeleton"/>
    <property type="evidence" value="ECO:0007669"/>
    <property type="project" value="UniProtKB-SubCell"/>
</dbReference>
<evidence type="ECO:0000256" key="2">
    <source>
        <dbReference type="ARBA" id="ARBA00009511"/>
    </source>
</evidence>
<evidence type="ECO:0000256" key="3">
    <source>
        <dbReference type="ARBA" id="ARBA00022490"/>
    </source>
</evidence>
<reference evidence="6" key="2">
    <citation type="submission" date="2025-09" db="UniProtKB">
        <authorList>
            <consortium name="Ensembl"/>
        </authorList>
    </citation>
    <scope>IDENTIFICATION</scope>
</reference>
<dbReference type="AlphaFoldDB" id="A0A8C5ZR92"/>
<keyword evidence="4" id="KW-0206">Cytoskeleton</keyword>
<evidence type="ECO:0000256" key="5">
    <source>
        <dbReference type="SAM" id="MobiDB-lite"/>
    </source>
</evidence>
<keyword evidence="7" id="KW-1185">Reference proteome</keyword>
<feature type="compositionally biased region" description="Basic and acidic residues" evidence="5">
    <location>
        <begin position="32"/>
        <end position="52"/>
    </location>
</feature>
<proteinExistence type="inferred from homology"/>